<reference evidence="1 2" key="1">
    <citation type="submission" date="2021-04" db="EMBL/GenBank/DDBJ databases">
        <title>The genome sequence of type strain Ideonella paludis KCTC 32238.</title>
        <authorList>
            <person name="Liu Y."/>
        </authorList>
    </citation>
    <scope>NUCLEOTIDE SEQUENCE [LARGE SCALE GENOMIC DNA]</scope>
    <source>
        <strain evidence="1 2">KCTC 32238</strain>
    </source>
</reference>
<dbReference type="Proteomes" id="UP000672097">
    <property type="component" value="Unassembled WGS sequence"/>
</dbReference>
<sequence length="190" mass="20636">MFDIATRLQPASLGTPALTVPFDWRLAQPAPARGYPFTTVLATPPTPGVEVLATYAMELEDTLATAVVISLFTDRRAGRDDALAPGNTERRGWVGEEFVSTTGEAWGSALWLLYSGKVIAGKLEQAQFAAREALAWLVRDGIASRVDVTAEWAGERGDRLAIRAAVYQANNPSPVYDVLWGTSITRWAEL</sequence>
<proteinExistence type="predicted"/>
<dbReference type="EMBL" id="JAGQDG010000002">
    <property type="protein sequence ID" value="MBQ0934579.1"/>
    <property type="molecule type" value="Genomic_DNA"/>
</dbReference>
<organism evidence="1 2">
    <name type="scientific">Ideonella paludis</name>
    <dbReference type="NCBI Taxonomy" id="1233411"/>
    <lineage>
        <taxon>Bacteria</taxon>
        <taxon>Pseudomonadati</taxon>
        <taxon>Pseudomonadota</taxon>
        <taxon>Betaproteobacteria</taxon>
        <taxon>Burkholderiales</taxon>
        <taxon>Sphaerotilaceae</taxon>
        <taxon>Ideonella</taxon>
    </lineage>
</organism>
<keyword evidence="2" id="KW-1185">Reference proteome</keyword>
<dbReference type="RefSeq" id="WP_210806687.1">
    <property type="nucleotide sequence ID" value="NZ_JAGQDG010000002.1"/>
</dbReference>
<evidence type="ECO:0000313" key="1">
    <source>
        <dbReference type="EMBL" id="MBQ0934579.1"/>
    </source>
</evidence>
<dbReference type="InterPro" id="IPR010877">
    <property type="entry name" value="Phage_Mu_Gp46"/>
</dbReference>
<comment type="caution">
    <text evidence="1">The sequence shown here is derived from an EMBL/GenBank/DDBJ whole genome shotgun (WGS) entry which is preliminary data.</text>
</comment>
<gene>
    <name evidence="1" type="ORF">KAK11_04485</name>
</gene>
<evidence type="ECO:0000313" key="2">
    <source>
        <dbReference type="Proteomes" id="UP000672097"/>
    </source>
</evidence>
<accession>A0ABS5DTX9</accession>
<dbReference type="Pfam" id="PF07409">
    <property type="entry name" value="GP46"/>
    <property type="match status" value="1"/>
</dbReference>
<protein>
    <submittedName>
        <fullName evidence="1">Phage GP46 family protein</fullName>
    </submittedName>
</protein>
<name>A0ABS5DTX9_9BURK</name>